<dbReference type="EMBL" id="JABXYJ010000003">
    <property type="protein sequence ID" value="NVO77408.1"/>
    <property type="molecule type" value="Genomic_DNA"/>
</dbReference>
<organism evidence="2 3">
    <name type="scientific">Undibacterium oligocarboniphilum</name>
    <dbReference type="NCBI Taxonomy" id="666702"/>
    <lineage>
        <taxon>Bacteria</taxon>
        <taxon>Pseudomonadati</taxon>
        <taxon>Pseudomonadota</taxon>
        <taxon>Betaproteobacteria</taxon>
        <taxon>Burkholderiales</taxon>
        <taxon>Oxalobacteraceae</taxon>
        <taxon>Undibacterium</taxon>
    </lineage>
</organism>
<evidence type="ECO:0000313" key="2">
    <source>
        <dbReference type="EMBL" id="NVO77408.1"/>
    </source>
</evidence>
<protein>
    <submittedName>
        <fullName evidence="2">Uncharacterized protein</fullName>
    </submittedName>
</protein>
<dbReference type="RefSeq" id="WP_176802678.1">
    <property type="nucleotide sequence ID" value="NZ_JABXYJ010000003.1"/>
</dbReference>
<dbReference type="AlphaFoldDB" id="A0A850QDL8"/>
<name>A0A850QDL8_9BURK</name>
<dbReference type="Proteomes" id="UP000588051">
    <property type="component" value="Unassembled WGS sequence"/>
</dbReference>
<evidence type="ECO:0000313" key="3">
    <source>
        <dbReference type="Proteomes" id="UP000588051"/>
    </source>
</evidence>
<keyword evidence="3" id="KW-1185">Reference proteome</keyword>
<evidence type="ECO:0000256" key="1">
    <source>
        <dbReference type="SAM" id="MobiDB-lite"/>
    </source>
</evidence>
<sequence>MTRLLWQIAGIQELSQQLVDASLQQSCAVSDATVYHFRHDGLDKLAISLKDGQVVMISPDVPQAQRRRRQDLHGETVPPEPVVTDDGKIK</sequence>
<proteinExistence type="predicted"/>
<gene>
    <name evidence="2" type="ORF">HV832_06135</name>
</gene>
<reference evidence="2 3" key="1">
    <citation type="submission" date="2020-06" db="EMBL/GenBank/DDBJ databases">
        <authorList>
            <person name="Qiu C."/>
            <person name="Liu Z."/>
        </authorList>
    </citation>
    <scope>NUCLEOTIDE SEQUENCE [LARGE SCALE GENOMIC DNA]</scope>
    <source>
        <strain evidence="2 3">EM 1</strain>
    </source>
</reference>
<comment type="caution">
    <text evidence="2">The sequence shown here is derived from an EMBL/GenBank/DDBJ whole genome shotgun (WGS) entry which is preliminary data.</text>
</comment>
<accession>A0A850QDL8</accession>
<feature type="region of interest" description="Disordered" evidence="1">
    <location>
        <begin position="64"/>
        <end position="90"/>
    </location>
</feature>